<evidence type="ECO:0000256" key="1">
    <source>
        <dbReference type="ARBA" id="ARBA00003408"/>
    </source>
</evidence>
<evidence type="ECO:0000256" key="2">
    <source>
        <dbReference type="ARBA" id="ARBA00004651"/>
    </source>
</evidence>
<feature type="transmembrane region" description="Helical" evidence="13">
    <location>
        <begin position="12"/>
        <end position="34"/>
    </location>
</feature>
<comment type="similarity">
    <text evidence="3">Belongs to the multi antimicrobial extrusion (MATE) (TC 2.A.66.1) family.</text>
</comment>
<feature type="transmembrane region" description="Helical" evidence="13">
    <location>
        <begin position="286"/>
        <end position="307"/>
    </location>
</feature>
<keyword evidence="15" id="KW-1185">Reference proteome</keyword>
<evidence type="ECO:0000256" key="3">
    <source>
        <dbReference type="ARBA" id="ARBA00010199"/>
    </source>
</evidence>
<feature type="transmembrane region" description="Helical" evidence="13">
    <location>
        <begin position="319"/>
        <end position="340"/>
    </location>
</feature>
<organism evidence="14 15">
    <name type="scientific">Brevibacillus brevis</name>
    <name type="common">Bacillus brevis</name>
    <dbReference type="NCBI Taxonomy" id="1393"/>
    <lineage>
        <taxon>Bacteria</taxon>
        <taxon>Bacillati</taxon>
        <taxon>Bacillota</taxon>
        <taxon>Bacilli</taxon>
        <taxon>Bacillales</taxon>
        <taxon>Paenibacillaceae</taxon>
        <taxon>Brevibacillus</taxon>
    </lineage>
</organism>
<keyword evidence="9 13" id="KW-1133">Transmembrane helix</keyword>
<feature type="transmembrane region" description="Helical" evidence="13">
    <location>
        <begin position="389"/>
        <end position="412"/>
    </location>
</feature>
<dbReference type="RefSeq" id="WP_310767306.1">
    <property type="nucleotide sequence ID" value="NZ_CP134050.1"/>
</dbReference>
<accession>A0ABY9T3Q1</accession>
<keyword evidence="7" id="KW-1003">Cell membrane</keyword>
<comment type="subcellular location">
    <subcellularLocation>
        <location evidence="2">Cell membrane</location>
        <topology evidence="2">Multi-pass membrane protein</topology>
    </subcellularLocation>
</comment>
<dbReference type="NCBIfam" id="TIGR00797">
    <property type="entry name" value="matE"/>
    <property type="match status" value="1"/>
</dbReference>
<feature type="transmembrane region" description="Helical" evidence="13">
    <location>
        <begin position="241"/>
        <end position="266"/>
    </location>
</feature>
<evidence type="ECO:0000256" key="7">
    <source>
        <dbReference type="ARBA" id="ARBA00022475"/>
    </source>
</evidence>
<feature type="transmembrane region" description="Helical" evidence="13">
    <location>
        <begin position="360"/>
        <end position="377"/>
    </location>
</feature>
<evidence type="ECO:0000256" key="9">
    <source>
        <dbReference type="ARBA" id="ARBA00022989"/>
    </source>
</evidence>
<keyword evidence="10" id="KW-0406">Ion transport</keyword>
<evidence type="ECO:0000256" key="8">
    <source>
        <dbReference type="ARBA" id="ARBA00022692"/>
    </source>
</evidence>
<evidence type="ECO:0000256" key="10">
    <source>
        <dbReference type="ARBA" id="ARBA00023065"/>
    </source>
</evidence>
<keyword evidence="8 13" id="KW-0812">Transmembrane</keyword>
<dbReference type="InterPro" id="IPR048279">
    <property type="entry name" value="MdtK-like"/>
</dbReference>
<proteinExistence type="inferred from homology"/>
<evidence type="ECO:0000256" key="12">
    <source>
        <dbReference type="ARBA" id="ARBA00031636"/>
    </source>
</evidence>
<evidence type="ECO:0000313" key="14">
    <source>
        <dbReference type="EMBL" id="WNC14722.1"/>
    </source>
</evidence>
<comment type="function">
    <text evidence="1">Multidrug efflux pump.</text>
</comment>
<sequence length="453" mass="50010">MKETLSLREKWRQFLIVLLPILISQLALFSMTFFDTIMSGHASPTDLAGVAIGSSLWTPVQSGLTGILMAVTPMVAQMIGAGRRDRVPFTVMQAMYVALAIALVVMAVGALGLNPVLHLMELEPSVHDIARDFLHAIAIGIIPLFLYTVIRCFIDALGETRVTMIITLFSLPINVFLNYVLIFGNLGFPRLGGVGAGYASAITYWCILLISLFVIRRVHPFVEYGLLEKFYRISMEAWKELLKLGLPIGLSIFFEVSIFAAVTLFMSEYSTITIAAHQAAMNFASFIYMVPMSISMALTILVGFEVGAKRYHDARRYSFLGIGIALVLALLFGIGLLFFNEQVAGFYTTDLDVLRLTQHFLMYSILFLISDAVAAPIQGVLRGYKDVTVPFVVALVSYWVIGLPLGYVLAQYTSLEAFGYWIGLISGLAAGAIFLFGRLLGLQKKMIRIQDSQ</sequence>
<evidence type="ECO:0000256" key="6">
    <source>
        <dbReference type="ARBA" id="ARBA00022449"/>
    </source>
</evidence>
<dbReference type="PANTHER" id="PTHR43298:SF2">
    <property type="entry name" value="FMN_FAD EXPORTER YEEO-RELATED"/>
    <property type="match status" value="1"/>
</dbReference>
<reference evidence="14 15" key="1">
    <citation type="submission" date="2023-09" db="EMBL/GenBank/DDBJ databases">
        <title>Complete Genome and Methylome dissection of Bacillus brevis NEB573 original source of BbsI restriction endonuclease.</title>
        <authorList>
            <person name="Fomenkov A."/>
            <person name="Roberts R.D."/>
        </authorList>
    </citation>
    <scope>NUCLEOTIDE SEQUENCE [LARGE SCALE GENOMIC DNA]</scope>
    <source>
        <strain evidence="14 15">NEB573</strain>
    </source>
</reference>
<keyword evidence="11 13" id="KW-0472">Membrane</keyword>
<evidence type="ECO:0000256" key="13">
    <source>
        <dbReference type="SAM" id="Phobius"/>
    </source>
</evidence>
<dbReference type="PIRSF" id="PIRSF006603">
    <property type="entry name" value="DinF"/>
    <property type="match status" value="1"/>
</dbReference>
<feature type="transmembrane region" description="Helical" evidence="13">
    <location>
        <begin position="195"/>
        <end position="215"/>
    </location>
</feature>
<evidence type="ECO:0000256" key="4">
    <source>
        <dbReference type="ARBA" id="ARBA00020268"/>
    </source>
</evidence>
<evidence type="ECO:0000313" key="15">
    <source>
        <dbReference type="Proteomes" id="UP001256827"/>
    </source>
</evidence>
<feature type="transmembrane region" description="Helical" evidence="13">
    <location>
        <begin position="63"/>
        <end position="82"/>
    </location>
</feature>
<protein>
    <recommendedName>
        <fullName evidence="4">Probable multidrug resistance protein NorM</fullName>
    </recommendedName>
    <alternativeName>
        <fullName evidence="12">Multidrug-efflux transporter</fullName>
    </alternativeName>
</protein>
<feature type="transmembrane region" description="Helical" evidence="13">
    <location>
        <begin position="162"/>
        <end position="183"/>
    </location>
</feature>
<dbReference type="Proteomes" id="UP001256827">
    <property type="component" value="Chromosome"/>
</dbReference>
<evidence type="ECO:0000256" key="5">
    <source>
        <dbReference type="ARBA" id="ARBA00022448"/>
    </source>
</evidence>
<dbReference type="InterPro" id="IPR002528">
    <property type="entry name" value="MATE_fam"/>
</dbReference>
<keyword evidence="5" id="KW-0813">Transport</keyword>
<dbReference type="CDD" id="cd13131">
    <property type="entry name" value="MATE_NorM_like"/>
    <property type="match status" value="1"/>
</dbReference>
<keyword evidence="6" id="KW-0050">Antiport</keyword>
<feature type="transmembrane region" description="Helical" evidence="13">
    <location>
        <begin position="418"/>
        <end position="440"/>
    </location>
</feature>
<dbReference type="Pfam" id="PF01554">
    <property type="entry name" value="MatE"/>
    <property type="match status" value="2"/>
</dbReference>
<gene>
    <name evidence="14" type="ORF">RGB73_29370</name>
</gene>
<dbReference type="EMBL" id="CP134050">
    <property type="protein sequence ID" value="WNC14722.1"/>
    <property type="molecule type" value="Genomic_DNA"/>
</dbReference>
<dbReference type="InterPro" id="IPR050222">
    <property type="entry name" value="MATE_MdtK"/>
</dbReference>
<evidence type="ECO:0000256" key="11">
    <source>
        <dbReference type="ARBA" id="ARBA00023136"/>
    </source>
</evidence>
<name>A0ABY9T3Q1_BREBE</name>
<feature type="transmembrane region" description="Helical" evidence="13">
    <location>
        <begin position="133"/>
        <end position="150"/>
    </location>
</feature>
<feature type="transmembrane region" description="Helical" evidence="13">
    <location>
        <begin position="94"/>
        <end position="113"/>
    </location>
</feature>
<dbReference type="PANTHER" id="PTHR43298">
    <property type="entry name" value="MULTIDRUG RESISTANCE PROTEIN NORM-RELATED"/>
    <property type="match status" value="1"/>
</dbReference>